<evidence type="ECO:0000259" key="4">
    <source>
        <dbReference type="Pfam" id="PF26079"/>
    </source>
</evidence>
<name>A0ABT9J2H5_9BACL</name>
<dbReference type="InterPro" id="IPR006949">
    <property type="entry name" value="Barrel_Baseplate_J-like"/>
</dbReference>
<evidence type="ECO:0000259" key="2">
    <source>
        <dbReference type="Pfam" id="PF04865"/>
    </source>
</evidence>
<dbReference type="RefSeq" id="WP_305993007.1">
    <property type="nucleotide sequence ID" value="NZ_JAVAMP010000009.1"/>
</dbReference>
<accession>A0ABT9J2H5</accession>
<organism evidence="5 6">
    <name type="scientific">Chengkuizengella axinellae</name>
    <dbReference type="NCBI Taxonomy" id="3064388"/>
    <lineage>
        <taxon>Bacteria</taxon>
        <taxon>Bacillati</taxon>
        <taxon>Bacillota</taxon>
        <taxon>Bacilli</taxon>
        <taxon>Bacillales</taxon>
        <taxon>Paenibacillaceae</taxon>
        <taxon>Chengkuizengella</taxon>
    </lineage>
</organism>
<dbReference type="PANTHER" id="PTHR37829">
    <property type="entry name" value="PHAGE-LIKE ELEMENT PBSX PROTEIN XKDT"/>
    <property type="match status" value="1"/>
</dbReference>
<evidence type="ECO:0000313" key="5">
    <source>
        <dbReference type="EMBL" id="MDP5275698.1"/>
    </source>
</evidence>
<dbReference type="EMBL" id="JAVAMP010000009">
    <property type="protein sequence ID" value="MDP5275698.1"/>
    <property type="molecule type" value="Genomic_DNA"/>
</dbReference>
<protein>
    <submittedName>
        <fullName evidence="5">Baseplate J/gp47 family protein</fullName>
    </submittedName>
</protein>
<dbReference type="InterPro" id="IPR052399">
    <property type="entry name" value="Phage_Baseplate_Assmbl_Protein"/>
</dbReference>
<feature type="domain" description="Baseplate J-like C-terminal" evidence="4">
    <location>
        <begin position="271"/>
        <end position="358"/>
    </location>
</feature>
<dbReference type="Pfam" id="PF26079">
    <property type="entry name" value="Baseplate_J_C"/>
    <property type="match status" value="1"/>
</dbReference>
<reference evidence="5 6" key="1">
    <citation type="submission" date="2023-08" db="EMBL/GenBank/DDBJ databases">
        <authorList>
            <person name="Park J.-S."/>
        </authorList>
    </citation>
    <scope>NUCLEOTIDE SEQUENCE [LARGE SCALE GENOMIC DNA]</scope>
    <source>
        <strain evidence="5 6">2205SS18-9</strain>
    </source>
</reference>
<evidence type="ECO:0000256" key="1">
    <source>
        <dbReference type="ARBA" id="ARBA00038087"/>
    </source>
</evidence>
<gene>
    <name evidence="5" type="ORF">Q5Y73_16430</name>
</gene>
<dbReference type="Pfam" id="PF26078">
    <property type="entry name" value="Baseplate_J_M"/>
    <property type="match status" value="1"/>
</dbReference>
<evidence type="ECO:0000313" key="6">
    <source>
        <dbReference type="Proteomes" id="UP001231941"/>
    </source>
</evidence>
<evidence type="ECO:0000259" key="3">
    <source>
        <dbReference type="Pfam" id="PF26078"/>
    </source>
</evidence>
<dbReference type="InterPro" id="IPR058531">
    <property type="entry name" value="Baseplate_J_M"/>
</dbReference>
<feature type="domain" description="Baseplate protein J-like barrel" evidence="2">
    <location>
        <begin position="87"/>
        <end position="173"/>
    </location>
</feature>
<dbReference type="InterPro" id="IPR058530">
    <property type="entry name" value="Baseplate_J-like_C"/>
</dbReference>
<proteinExistence type="inferred from homology"/>
<feature type="domain" description="Baseplate J-like central" evidence="3">
    <location>
        <begin position="194"/>
        <end position="265"/>
    </location>
</feature>
<dbReference type="Pfam" id="PF04865">
    <property type="entry name" value="Baseplate_J"/>
    <property type="match status" value="1"/>
</dbReference>
<dbReference type="Proteomes" id="UP001231941">
    <property type="component" value="Unassembled WGS sequence"/>
</dbReference>
<comment type="similarity">
    <text evidence="1">Belongs to the Mu gp47/PBSX XkdT family.</text>
</comment>
<sequence length="360" mass="39277">MGYESETKEVILERMLSSSPATIDQREGSITYDLLSPAAIELAETYIQLELTLKHGFADTTYGEYLDKRCREMGVERHSELQSSGKVSFTSDYEIVIPKGVRVSTAVTVDSDPIYFETIEEGIIGNGNSSIDITVKAEEGGTLGNIGANQISLVYGELSGLVQVVNADSFDNGVDEESDADLLNRYLVRVQNPSTSGNVNHYLEWAKEIPGISDAVVVPIWNGNGTVKVILLSTEKSTPDQTIIDHVRQHIESVRPVGAEVTVVGAPEVEITIDASIVLDQGFELDQVKEQITEYVREYLVSLAYRDSLVRYSQIASTILDIDGVLDYVGFTMNGGTSNIHVSIEEGEVAVLGEVTISED</sequence>
<comment type="caution">
    <text evidence="5">The sequence shown here is derived from an EMBL/GenBank/DDBJ whole genome shotgun (WGS) entry which is preliminary data.</text>
</comment>
<keyword evidence="6" id="KW-1185">Reference proteome</keyword>
<dbReference type="PANTHER" id="PTHR37829:SF3">
    <property type="entry name" value="PROTEIN JAYE-RELATED"/>
    <property type="match status" value="1"/>
</dbReference>